<name>A0A5C6B5C4_9PLAN</name>
<dbReference type="InterPro" id="IPR015421">
    <property type="entry name" value="PyrdxlP-dep_Trfase_major"/>
</dbReference>
<dbReference type="InterPro" id="IPR015424">
    <property type="entry name" value="PyrdxlP-dep_Trfase"/>
</dbReference>
<dbReference type="EMBL" id="SJPP01000003">
    <property type="protein sequence ID" value="TWU07363.1"/>
    <property type="molecule type" value="Genomic_DNA"/>
</dbReference>
<comment type="caution">
    <text evidence="1">The sequence shown here is derived from an EMBL/GenBank/DDBJ whole genome shotgun (WGS) entry which is preliminary data.</text>
</comment>
<reference evidence="1 2" key="1">
    <citation type="submission" date="2019-02" db="EMBL/GenBank/DDBJ databases">
        <title>Deep-cultivation of Planctomycetes and their phenomic and genomic characterization uncovers novel biology.</title>
        <authorList>
            <person name="Wiegand S."/>
            <person name="Jogler M."/>
            <person name="Boedeker C."/>
            <person name="Pinto D."/>
            <person name="Vollmers J."/>
            <person name="Rivas-Marin E."/>
            <person name="Kohn T."/>
            <person name="Peeters S.H."/>
            <person name="Heuer A."/>
            <person name="Rast P."/>
            <person name="Oberbeckmann S."/>
            <person name="Bunk B."/>
            <person name="Jeske O."/>
            <person name="Meyerdierks A."/>
            <person name="Storesund J.E."/>
            <person name="Kallscheuer N."/>
            <person name="Luecker S."/>
            <person name="Lage O.M."/>
            <person name="Pohl T."/>
            <person name="Merkel B.J."/>
            <person name="Hornburger P."/>
            <person name="Mueller R.-W."/>
            <person name="Bruemmer F."/>
            <person name="Labrenz M."/>
            <person name="Spormann A.M."/>
            <person name="Op Den Camp H."/>
            <person name="Overmann J."/>
            <person name="Amann R."/>
            <person name="Jetten M.S.M."/>
            <person name="Mascher T."/>
            <person name="Medema M.H."/>
            <person name="Devos D.P."/>
            <person name="Kaster A.-K."/>
            <person name="Ovreas L."/>
            <person name="Rohde M."/>
            <person name="Galperin M.Y."/>
            <person name="Jogler C."/>
        </authorList>
    </citation>
    <scope>NUCLEOTIDE SEQUENCE [LARGE SCALE GENOMIC DNA]</scope>
    <source>
        <strain evidence="1 2">CA54</strain>
    </source>
</reference>
<dbReference type="Proteomes" id="UP000320735">
    <property type="component" value="Unassembled WGS sequence"/>
</dbReference>
<dbReference type="Gene3D" id="3.40.640.10">
    <property type="entry name" value="Type I PLP-dependent aspartate aminotransferase-like (Major domain)"/>
    <property type="match status" value="1"/>
</dbReference>
<dbReference type="RefSeq" id="WP_197532880.1">
    <property type="nucleotide sequence ID" value="NZ_SJPP01000003.1"/>
</dbReference>
<dbReference type="SUPFAM" id="SSF53383">
    <property type="entry name" value="PLP-dependent transferases"/>
    <property type="match status" value="1"/>
</dbReference>
<keyword evidence="2" id="KW-1185">Reference proteome</keyword>
<proteinExistence type="predicted"/>
<evidence type="ECO:0000313" key="2">
    <source>
        <dbReference type="Proteomes" id="UP000320735"/>
    </source>
</evidence>
<gene>
    <name evidence="1" type="ORF">CA54_57690</name>
</gene>
<evidence type="ECO:0008006" key="3">
    <source>
        <dbReference type="Google" id="ProtNLM"/>
    </source>
</evidence>
<dbReference type="AlphaFoldDB" id="A0A5C6B5C4"/>
<organism evidence="1 2">
    <name type="scientific">Symmachiella macrocystis</name>
    <dbReference type="NCBI Taxonomy" id="2527985"/>
    <lineage>
        <taxon>Bacteria</taxon>
        <taxon>Pseudomonadati</taxon>
        <taxon>Planctomycetota</taxon>
        <taxon>Planctomycetia</taxon>
        <taxon>Planctomycetales</taxon>
        <taxon>Planctomycetaceae</taxon>
        <taxon>Symmachiella</taxon>
    </lineage>
</organism>
<sequence length="530" mass="57591">MHPNTKAPLEELLVSGGDNRLNLLGGERLNKYGCGPQPRSVVPFGSCTSSSTSLRGYAKAMRTLRILQGQEDFDTAVSQCAQSIRTRLAELLELNADVDIALAPSGTDVEFLAVALASGISKKQIVNIVVGPGEVGSGTPLAAGCCHYDTQTPNGRRNKQGTPIDDELASRVSVKTVDIRGAGGRQLEESEINAEVTQLVVDSSNEDTVVLLHIVAHSKTGVFAPSYACVERLQAAFPELVVVIDAAQGRISRAGLRDALDRGYLVIFTGSKFYGGPPFSGALLIPQTFDETIQSLGQLPQGFGDYFSAAEMPERWTAIRDVLPKKSNLGVVLRWTTALAEIDAYYAVPELTRDWVLNCFETKALQILGESSVFKLLPTTPAPHDEEIDRPLEARTTVVGFWIKPAGAESNLEKTDLAHLHYNLNRDISAQYPEWDTDVTSQCFHIGQPVNLGTAGYILRVAIGGELVVRVATDARLGRTFDERLTWLQRQIMNLRRKVECLVGVDIDADSAIRDPGMELPLKLPAANLK</sequence>
<protein>
    <recommendedName>
        <fullName evidence="3">Cysteine desulfurase</fullName>
    </recommendedName>
</protein>
<accession>A0A5C6B5C4</accession>
<evidence type="ECO:0000313" key="1">
    <source>
        <dbReference type="EMBL" id="TWU07363.1"/>
    </source>
</evidence>